<dbReference type="PANTHER" id="PTHR47966:SF51">
    <property type="entry name" value="BETA-SITE APP-CLEAVING ENZYME, ISOFORM A-RELATED"/>
    <property type="match status" value="1"/>
</dbReference>
<proteinExistence type="inferred from homology"/>
<accession>A0ABQ9NMJ3</accession>
<comment type="caution">
    <text evidence="6">The sequence shown here is derived from an EMBL/GenBank/DDBJ whole genome shotgun (WGS) entry which is preliminary data.</text>
</comment>
<keyword evidence="3" id="KW-0472">Membrane</keyword>
<feature type="transmembrane region" description="Helical" evidence="3">
    <location>
        <begin position="443"/>
        <end position="467"/>
    </location>
</feature>
<evidence type="ECO:0000256" key="1">
    <source>
        <dbReference type="ARBA" id="ARBA00007447"/>
    </source>
</evidence>
<comment type="similarity">
    <text evidence="1">Belongs to the peptidase A1 family.</text>
</comment>
<evidence type="ECO:0000313" key="6">
    <source>
        <dbReference type="EMBL" id="KAJ9658643.1"/>
    </source>
</evidence>
<evidence type="ECO:0000259" key="5">
    <source>
        <dbReference type="PROSITE" id="PS51767"/>
    </source>
</evidence>
<dbReference type="InterPro" id="IPR033121">
    <property type="entry name" value="PEPTIDASE_A1"/>
</dbReference>
<sequence>MFHCRPRAAWYLAITILSLLSLSTAVALEPRATAPPSPIAFAPDQNWDGIDGPWSSFTLRVGTPAQYVRVFASTGSQQTWVVLPQACQNYPDREQCREARGDDFVVNASSTWNEIGNFHLWIGANLGLEGVATYGYDTVGLGMEGEGGPTLLNQTVGSYTSEDFFLGVFGLHPKPTNFSTFGEPSPSYMSNLKEQNLIPSLSYGYTAGNQYRLRKVLASLTLGGYDASRFEPNGVSFTFAPDNERDLVVGLQAVSMSDSTRQNINLLPTPHYTYIDSTYSQIWLPVDACRAFEDAFGLIYDDVTELYLVNDTLHNTLLAQNASVVFTLGTTLSEANQVVNITLPYAAFDLTALPYYQGLVNATQYFPLRRAQNETQYILGRAFLQEAYITVDHERSNFSVSQCVWEYGAAQDIVAIPSLERSSTAADGTPGGQSTSSSLSTGAIVGIAVGAAAATALIALLIFFLWWRRRKQKPKPEDEASSDDSSTSEPAEPPEEQTPNVYPKAELDATHVPRHEIDSTSKLDRAPDGVGTPGTPASPYPSEVEAAQKVVFEMEGDIPARPEADGRQLSEKEGMMFREKKYNGVDSTPAPSPTTPTAEGKKRRAPVSPSDIRPIRGEQVDRVSPVTAYPTTGSGSDRILSPLSPLENSEGGTVVKRRFSFED</sequence>
<evidence type="ECO:0000256" key="3">
    <source>
        <dbReference type="SAM" id="Phobius"/>
    </source>
</evidence>
<keyword evidence="4" id="KW-0732">Signal</keyword>
<feature type="region of interest" description="Disordered" evidence="2">
    <location>
        <begin position="474"/>
        <end position="651"/>
    </location>
</feature>
<feature type="compositionally biased region" description="Basic and acidic residues" evidence="2">
    <location>
        <begin position="558"/>
        <end position="583"/>
    </location>
</feature>
<feature type="chain" id="PRO_5045360135" description="Peptidase A1 domain-containing protein" evidence="4">
    <location>
        <begin position="28"/>
        <end position="663"/>
    </location>
</feature>
<dbReference type="SUPFAM" id="SSF50630">
    <property type="entry name" value="Acid proteases"/>
    <property type="match status" value="1"/>
</dbReference>
<dbReference type="EMBL" id="JAPDRL010000085">
    <property type="protein sequence ID" value="KAJ9658643.1"/>
    <property type="molecule type" value="Genomic_DNA"/>
</dbReference>
<protein>
    <recommendedName>
        <fullName evidence="5">Peptidase A1 domain-containing protein</fullName>
    </recommendedName>
</protein>
<dbReference type="InterPro" id="IPR001461">
    <property type="entry name" value="Aspartic_peptidase_A1"/>
</dbReference>
<evidence type="ECO:0000256" key="4">
    <source>
        <dbReference type="SAM" id="SignalP"/>
    </source>
</evidence>
<feature type="signal peptide" evidence="4">
    <location>
        <begin position="1"/>
        <end position="27"/>
    </location>
</feature>
<dbReference type="Pfam" id="PF00026">
    <property type="entry name" value="Asp"/>
    <property type="match status" value="1"/>
</dbReference>
<keyword evidence="3" id="KW-1133">Transmembrane helix</keyword>
<dbReference type="PANTHER" id="PTHR47966">
    <property type="entry name" value="BETA-SITE APP-CLEAVING ENZYME, ISOFORM A-RELATED"/>
    <property type="match status" value="1"/>
</dbReference>
<evidence type="ECO:0000256" key="2">
    <source>
        <dbReference type="SAM" id="MobiDB-lite"/>
    </source>
</evidence>
<dbReference type="Gene3D" id="2.40.70.10">
    <property type="entry name" value="Acid Proteases"/>
    <property type="match status" value="2"/>
</dbReference>
<reference evidence="6" key="1">
    <citation type="submission" date="2022-10" db="EMBL/GenBank/DDBJ databases">
        <title>Culturing micro-colonial fungi from biological soil crusts in the Mojave desert and describing Neophaeococcomyces mojavensis, and introducing the new genera and species Taxawa tesnikishii.</title>
        <authorList>
            <person name="Kurbessoian T."/>
            <person name="Stajich J.E."/>
        </authorList>
    </citation>
    <scope>NUCLEOTIDE SEQUENCE</scope>
    <source>
        <strain evidence="6">TK_1</strain>
    </source>
</reference>
<evidence type="ECO:0000313" key="7">
    <source>
        <dbReference type="Proteomes" id="UP001172684"/>
    </source>
</evidence>
<keyword evidence="3" id="KW-0812">Transmembrane</keyword>
<keyword evidence="7" id="KW-1185">Reference proteome</keyword>
<dbReference type="InterPro" id="IPR021109">
    <property type="entry name" value="Peptidase_aspartic_dom_sf"/>
</dbReference>
<feature type="domain" description="Peptidase A1" evidence="5">
    <location>
        <begin position="55"/>
        <end position="401"/>
    </location>
</feature>
<dbReference type="CDD" id="cd05471">
    <property type="entry name" value="pepsin_like"/>
    <property type="match status" value="1"/>
</dbReference>
<feature type="compositionally biased region" description="Basic and acidic residues" evidence="2">
    <location>
        <begin position="505"/>
        <end position="527"/>
    </location>
</feature>
<name>A0ABQ9NMJ3_9PEZI</name>
<dbReference type="Proteomes" id="UP001172684">
    <property type="component" value="Unassembled WGS sequence"/>
</dbReference>
<dbReference type="InterPro" id="IPR034164">
    <property type="entry name" value="Pepsin-like_dom"/>
</dbReference>
<organism evidence="6 7">
    <name type="scientific">Coniosporium apollinis</name>
    <dbReference type="NCBI Taxonomy" id="61459"/>
    <lineage>
        <taxon>Eukaryota</taxon>
        <taxon>Fungi</taxon>
        <taxon>Dikarya</taxon>
        <taxon>Ascomycota</taxon>
        <taxon>Pezizomycotina</taxon>
        <taxon>Dothideomycetes</taxon>
        <taxon>Dothideomycetes incertae sedis</taxon>
        <taxon>Coniosporium</taxon>
    </lineage>
</organism>
<gene>
    <name evidence="6" type="ORF">H2201_007723</name>
</gene>
<dbReference type="PROSITE" id="PS51767">
    <property type="entry name" value="PEPTIDASE_A1"/>
    <property type="match status" value="1"/>
</dbReference>
<dbReference type="PRINTS" id="PR00792">
    <property type="entry name" value="PEPSIN"/>
</dbReference>